<dbReference type="PANTHER" id="PTHR10537">
    <property type="entry name" value="DNA PRIMASE LARGE SUBUNIT"/>
    <property type="match status" value="1"/>
</dbReference>
<protein>
    <recommendedName>
        <fullName evidence="3">DNA primase large subunit</fullName>
    </recommendedName>
</protein>
<reference evidence="14" key="1">
    <citation type="submission" date="2021-02" db="EMBL/GenBank/DDBJ databases">
        <authorList>
            <person name="Nowell W R."/>
        </authorList>
    </citation>
    <scope>NUCLEOTIDE SEQUENCE</scope>
</reference>
<evidence type="ECO:0000256" key="8">
    <source>
        <dbReference type="ARBA" id="ARBA00023004"/>
    </source>
</evidence>
<keyword evidence="6" id="KW-0235">DNA replication</keyword>
<dbReference type="InterPro" id="IPR007238">
    <property type="entry name" value="DNA_primase_lsu_euk/arc"/>
</dbReference>
<keyword evidence="10" id="KW-0238">DNA-binding</keyword>
<evidence type="ECO:0000259" key="12">
    <source>
        <dbReference type="Pfam" id="PF04104"/>
    </source>
</evidence>
<comment type="caution">
    <text evidence="14">The sequence shown here is derived from an EMBL/GenBank/DDBJ whole genome shotgun (WGS) entry which is preliminary data.</text>
</comment>
<feature type="domain" description="DNA primase large subunit C-terminal" evidence="12">
    <location>
        <begin position="326"/>
        <end position="497"/>
    </location>
</feature>
<dbReference type="GO" id="GO:0046872">
    <property type="term" value="F:metal ion binding"/>
    <property type="evidence" value="ECO:0007669"/>
    <property type="project" value="UniProtKB-KW"/>
</dbReference>
<evidence type="ECO:0000313" key="15">
    <source>
        <dbReference type="EMBL" id="CAF4119100.1"/>
    </source>
</evidence>
<evidence type="ECO:0000256" key="3">
    <source>
        <dbReference type="ARBA" id="ARBA00019038"/>
    </source>
</evidence>
<dbReference type="AlphaFoldDB" id="A0A815RZ64"/>
<dbReference type="Proteomes" id="UP000663855">
    <property type="component" value="Unassembled WGS sequence"/>
</dbReference>
<dbReference type="EMBL" id="CAJNOV010012321">
    <property type="protein sequence ID" value="CAF1481408.1"/>
    <property type="molecule type" value="Genomic_DNA"/>
</dbReference>
<dbReference type="GO" id="GO:0003677">
    <property type="term" value="F:DNA binding"/>
    <property type="evidence" value="ECO:0007669"/>
    <property type="project" value="UniProtKB-KW"/>
</dbReference>
<dbReference type="Proteomes" id="UP000663834">
    <property type="component" value="Unassembled WGS sequence"/>
</dbReference>
<evidence type="ECO:0000313" key="13">
    <source>
        <dbReference type="EMBL" id="CAF1252033.1"/>
    </source>
</evidence>
<feature type="region of interest" description="Disordered" evidence="11">
    <location>
        <begin position="1"/>
        <end position="21"/>
    </location>
</feature>
<evidence type="ECO:0000256" key="6">
    <source>
        <dbReference type="ARBA" id="ARBA00022705"/>
    </source>
</evidence>
<comment type="cofactor">
    <cofactor evidence="1">
        <name>[4Fe-4S] cluster</name>
        <dbReference type="ChEBI" id="CHEBI:49883"/>
    </cofactor>
</comment>
<evidence type="ECO:0000313" key="14">
    <source>
        <dbReference type="EMBL" id="CAF1481408.1"/>
    </source>
</evidence>
<name>A0A815RZ64_9BILA</name>
<keyword evidence="9" id="KW-0411">Iron-sulfur</keyword>
<dbReference type="OrthoDB" id="421393at2759"/>
<accession>A0A815RZ64</accession>
<evidence type="ECO:0000256" key="1">
    <source>
        <dbReference type="ARBA" id="ARBA00001966"/>
    </source>
</evidence>
<evidence type="ECO:0000256" key="4">
    <source>
        <dbReference type="ARBA" id="ARBA00022485"/>
    </source>
</evidence>
<dbReference type="Proteomes" id="UP000681967">
    <property type="component" value="Unassembled WGS sequence"/>
</dbReference>
<dbReference type="Gene3D" id="1.20.930.80">
    <property type="match status" value="1"/>
</dbReference>
<dbReference type="InterPro" id="IPR058560">
    <property type="entry name" value="DNA_primase_C"/>
</dbReference>
<dbReference type="Pfam" id="PF26466">
    <property type="entry name" value="DNA_primase_lrg_N"/>
    <property type="match status" value="1"/>
</dbReference>
<dbReference type="PANTHER" id="PTHR10537:SF3">
    <property type="entry name" value="DNA PRIMASE LARGE SUBUNIT"/>
    <property type="match status" value="1"/>
</dbReference>
<sequence>MQYPSTRFSLNSSSTPSAKRTNFNSSNFSSLSINSNNGTYMPYYDTYPENTTISLELFQSLAIERLRILKTIEQVLAKLNTTLSVAPMNKKDEIEKLIRKELKDKLNHLKFIIFPSFTGASSMDLENDIISHYILRLAFCPSEEERRWFITNELELFRYRFQILTKAEQLSYLNDSSSNIKQFYELVVDEEKQQYKECLIASTIIKGLTNAATIAKSFDSTTYFRVRFQHVPDLVRKRSCFLARGYAYVSDNDIISFVLQHFRMNISYQMTCSSKKYESFQQMDTRIESILKMLRKKRIHGTHTNIHAFNDNEQTETITYDMLSGLSKRSFPLCMRHLHEQMIQQHHLKHLGRLQYRLFLKGMGLSLDECMKFFRHEFVTNGSMNPAQFEREHVYNIRHAYGQEGKHTSYTPYSCMKIIQDPPPGVNEHHGCPYRHWDTQTLKQRLTNNYDINEETVNEIIDKTKNHHYQIACQIFFEYQHKVKNYGVGINHPNQYFNESRKLLTGATTNQNTVNTSMTQNTPQI</sequence>
<evidence type="ECO:0000256" key="7">
    <source>
        <dbReference type="ARBA" id="ARBA00022723"/>
    </source>
</evidence>
<evidence type="ECO:0000256" key="9">
    <source>
        <dbReference type="ARBA" id="ARBA00023014"/>
    </source>
</evidence>
<organism evidence="14 16">
    <name type="scientific">Rotaria magnacalcarata</name>
    <dbReference type="NCBI Taxonomy" id="392030"/>
    <lineage>
        <taxon>Eukaryota</taxon>
        <taxon>Metazoa</taxon>
        <taxon>Spiralia</taxon>
        <taxon>Gnathifera</taxon>
        <taxon>Rotifera</taxon>
        <taxon>Eurotatoria</taxon>
        <taxon>Bdelloidea</taxon>
        <taxon>Philodinida</taxon>
        <taxon>Philodinidae</taxon>
        <taxon>Rotaria</taxon>
    </lineage>
</organism>
<gene>
    <name evidence="15" type="ORF">BYL167_LOCUS19987</name>
    <name evidence="14" type="ORF">CJN711_LOCUS26185</name>
    <name evidence="13" type="ORF">KQP761_LOCUS2340</name>
</gene>
<keyword evidence="4" id="KW-0004">4Fe-4S</keyword>
<evidence type="ECO:0000256" key="11">
    <source>
        <dbReference type="SAM" id="MobiDB-lite"/>
    </source>
</evidence>
<dbReference type="CDD" id="cd07322">
    <property type="entry name" value="PriL_PriS_Eukaryotic"/>
    <property type="match status" value="1"/>
</dbReference>
<dbReference type="GO" id="GO:0006270">
    <property type="term" value="P:DNA replication initiation"/>
    <property type="evidence" value="ECO:0007669"/>
    <property type="project" value="TreeGrafter"/>
</dbReference>
<dbReference type="InterPro" id="IPR016558">
    <property type="entry name" value="DNA_primase_lsu_euk"/>
</dbReference>
<evidence type="ECO:0000256" key="10">
    <source>
        <dbReference type="ARBA" id="ARBA00023125"/>
    </source>
</evidence>
<evidence type="ECO:0000256" key="2">
    <source>
        <dbReference type="ARBA" id="ARBA00010564"/>
    </source>
</evidence>
<keyword evidence="5" id="KW-0639">Primosome</keyword>
<dbReference type="Pfam" id="PF04104">
    <property type="entry name" value="DNA_primase_lrg"/>
    <property type="match status" value="1"/>
</dbReference>
<evidence type="ECO:0000256" key="5">
    <source>
        <dbReference type="ARBA" id="ARBA00022515"/>
    </source>
</evidence>
<dbReference type="GO" id="GO:0051539">
    <property type="term" value="F:4 iron, 4 sulfur cluster binding"/>
    <property type="evidence" value="ECO:0007669"/>
    <property type="project" value="UniProtKB-KW"/>
</dbReference>
<dbReference type="EMBL" id="CAJNOW010000145">
    <property type="protein sequence ID" value="CAF1252033.1"/>
    <property type="molecule type" value="Genomic_DNA"/>
</dbReference>
<keyword evidence="8" id="KW-0408">Iron</keyword>
<dbReference type="GO" id="GO:0006269">
    <property type="term" value="P:DNA replication, synthesis of primer"/>
    <property type="evidence" value="ECO:0007669"/>
    <property type="project" value="UniProtKB-KW"/>
</dbReference>
<evidence type="ECO:0000313" key="16">
    <source>
        <dbReference type="Proteomes" id="UP000663855"/>
    </source>
</evidence>
<keyword evidence="7" id="KW-0479">Metal-binding</keyword>
<proteinExistence type="inferred from homology"/>
<comment type="similarity">
    <text evidence="2">Belongs to the eukaryotic-type primase large subunit family.</text>
</comment>
<dbReference type="EMBL" id="CAJOBH010008637">
    <property type="protein sequence ID" value="CAF4119100.1"/>
    <property type="molecule type" value="Genomic_DNA"/>
</dbReference>
<dbReference type="GO" id="GO:0005658">
    <property type="term" value="C:alpha DNA polymerase:primase complex"/>
    <property type="evidence" value="ECO:0007669"/>
    <property type="project" value="TreeGrafter"/>
</dbReference>